<evidence type="ECO:0000313" key="2">
    <source>
        <dbReference type="EMBL" id="PAA86368.1"/>
    </source>
</evidence>
<evidence type="ECO:0000256" key="1">
    <source>
        <dbReference type="SAM" id="MobiDB-lite"/>
    </source>
</evidence>
<feature type="region of interest" description="Disordered" evidence="1">
    <location>
        <begin position="1"/>
        <end position="34"/>
    </location>
</feature>
<dbReference type="AlphaFoldDB" id="A0A267GK09"/>
<feature type="region of interest" description="Disordered" evidence="1">
    <location>
        <begin position="57"/>
        <end position="92"/>
    </location>
</feature>
<reference evidence="2 3" key="1">
    <citation type="submission" date="2017-06" db="EMBL/GenBank/DDBJ databases">
        <title>A platform for efficient transgenesis in Macrostomum lignano, a flatworm model organism for stem cell research.</title>
        <authorList>
            <person name="Berezikov E."/>
        </authorList>
    </citation>
    <scope>NUCLEOTIDE SEQUENCE [LARGE SCALE GENOMIC DNA]</scope>
    <source>
        <strain evidence="2">DV1</strain>
        <tissue evidence="2">Whole organism</tissue>
    </source>
</reference>
<evidence type="ECO:0000313" key="3">
    <source>
        <dbReference type="Proteomes" id="UP000215902"/>
    </source>
</evidence>
<proteinExistence type="predicted"/>
<comment type="caution">
    <text evidence="2">The sequence shown here is derived from an EMBL/GenBank/DDBJ whole genome shotgun (WGS) entry which is preliminary data.</text>
</comment>
<keyword evidence="3" id="KW-1185">Reference proteome</keyword>
<dbReference type="EMBL" id="NIVC01000282">
    <property type="protein sequence ID" value="PAA86368.1"/>
    <property type="molecule type" value="Genomic_DNA"/>
</dbReference>
<protein>
    <submittedName>
        <fullName evidence="2">Uncharacterized protein</fullName>
    </submittedName>
</protein>
<dbReference type="Proteomes" id="UP000215902">
    <property type="component" value="Unassembled WGS sequence"/>
</dbReference>
<name>A0A267GK09_9PLAT</name>
<sequence length="110" mass="12053">MPQAPLKQCRRSRSRSKPPNSYNNAEMEAEPNHDLTAARDPDEFKFLLTISDLVPRNSHHSRASGKVPLAAKSSCGRAAESTEDDESSMANNNQDFVVLLTGLVPHPPEA</sequence>
<gene>
    <name evidence="2" type="ORF">BOX15_Mlig016025g2</name>
</gene>
<accession>A0A267GK09</accession>
<organism evidence="2 3">
    <name type="scientific">Macrostomum lignano</name>
    <dbReference type="NCBI Taxonomy" id="282301"/>
    <lineage>
        <taxon>Eukaryota</taxon>
        <taxon>Metazoa</taxon>
        <taxon>Spiralia</taxon>
        <taxon>Lophotrochozoa</taxon>
        <taxon>Platyhelminthes</taxon>
        <taxon>Rhabditophora</taxon>
        <taxon>Macrostomorpha</taxon>
        <taxon>Macrostomida</taxon>
        <taxon>Macrostomidae</taxon>
        <taxon>Macrostomum</taxon>
    </lineage>
</organism>